<dbReference type="Gene3D" id="1.20.120.1760">
    <property type="match status" value="1"/>
</dbReference>
<organism evidence="3 4">
    <name type="scientific">Promethearchaeum syntrophicum</name>
    <dbReference type="NCBI Taxonomy" id="2594042"/>
    <lineage>
        <taxon>Archaea</taxon>
        <taxon>Promethearchaeati</taxon>
        <taxon>Promethearchaeota</taxon>
        <taxon>Promethearchaeia</taxon>
        <taxon>Promethearchaeales</taxon>
        <taxon>Promethearchaeaceae</taxon>
        <taxon>Promethearchaeum</taxon>
    </lineage>
</organism>
<dbReference type="InterPro" id="IPR048254">
    <property type="entry name" value="CDP_ALCOHOL_P_TRANSF_CS"/>
</dbReference>
<evidence type="ECO:0000313" key="3">
    <source>
        <dbReference type="EMBL" id="QEE16001.2"/>
    </source>
</evidence>
<accession>A0A5B9DAH1</accession>
<reference evidence="3 4" key="1">
    <citation type="journal article" date="2020" name="Nature">
        <title>Isolation of an archaeon at the prokaryote-eukaryote interface.</title>
        <authorList>
            <person name="Imachi H."/>
            <person name="Nobu M.K."/>
            <person name="Nakahara N."/>
            <person name="Morono Y."/>
            <person name="Ogawara M."/>
            <person name="Takaki Y."/>
            <person name="Takano Y."/>
            <person name="Uematsu K."/>
            <person name="Ikuta T."/>
            <person name="Ito M."/>
            <person name="Matsui Y."/>
            <person name="Miyazaki M."/>
            <person name="Murata K."/>
            <person name="Saito Y."/>
            <person name="Sakai S."/>
            <person name="Song C."/>
            <person name="Tasumi E."/>
            <person name="Yamanaka Y."/>
            <person name="Yamaguchi T."/>
            <person name="Kamagata Y."/>
            <person name="Tamaki H."/>
            <person name="Takai K."/>
        </authorList>
    </citation>
    <scope>NUCLEOTIDE SEQUENCE [LARGE SCALE GENOMIC DNA]</scope>
    <source>
        <strain evidence="3 4">MK-D1</strain>
    </source>
</reference>
<dbReference type="GO" id="GO:0016020">
    <property type="term" value="C:membrane"/>
    <property type="evidence" value="ECO:0007669"/>
    <property type="project" value="InterPro"/>
</dbReference>
<name>A0A5B9DAH1_9ARCH</name>
<dbReference type="GO" id="GO:0008654">
    <property type="term" value="P:phospholipid biosynthetic process"/>
    <property type="evidence" value="ECO:0007669"/>
    <property type="project" value="InterPro"/>
</dbReference>
<dbReference type="EMBL" id="CP042905">
    <property type="protein sequence ID" value="QEE16001.2"/>
    <property type="molecule type" value="Genomic_DNA"/>
</dbReference>
<dbReference type="OrthoDB" id="9904at2157"/>
<protein>
    <submittedName>
        <fullName evidence="3">CDP-alcohol phosphatidyltransferase family protein</fullName>
    </submittedName>
</protein>
<evidence type="ECO:0000313" key="4">
    <source>
        <dbReference type="Proteomes" id="UP000321408"/>
    </source>
</evidence>
<sequence>MTSKFRLRPIFAPLIKFLAKGFVKLRITPNIATLIMLFFSIISSLSLILLNNLLLFGVFIFITGIMDGIDGAIARLSNKNSKFGAFFDSSMDRLSEGIIFLAIVWKSSELFNNIPKLAIFFTWFCLVFSFLISYVRVKTEVVVSSEENKFDSNIGLFARSERLFYLVILSILSYFLGTSELVFFSWGIMVFSILIFGTFLYRFDKYRKFLIKKK</sequence>
<proteinExistence type="inferred from homology"/>
<dbReference type="Proteomes" id="UP000321408">
    <property type="component" value="Chromosome"/>
</dbReference>
<gene>
    <name evidence="3" type="ORF">DSAG12_01829</name>
</gene>
<evidence type="ECO:0000256" key="2">
    <source>
        <dbReference type="RuleBase" id="RU003750"/>
    </source>
</evidence>
<comment type="similarity">
    <text evidence="2">Belongs to the CDP-alcohol phosphatidyltransferase class-I family.</text>
</comment>
<keyword evidence="4" id="KW-1185">Reference proteome</keyword>
<dbReference type="InterPro" id="IPR043130">
    <property type="entry name" value="CDP-OH_PTrfase_TM_dom"/>
</dbReference>
<dbReference type="GO" id="GO:0016780">
    <property type="term" value="F:phosphotransferase activity, for other substituted phosphate groups"/>
    <property type="evidence" value="ECO:0007669"/>
    <property type="project" value="InterPro"/>
</dbReference>
<evidence type="ECO:0000256" key="1">
    <source>
        <dbReference type="ARBA" id="ARBA00022679"/>
    </source>
</evidence>
<dbReference type="PROSITE" id="PS00379">
    <property type="entry name" value="CDP_ALCOHOL_P_TRANSF"/>
    <property type="match status" value="1"/>
</dbReference>
<reference evidence="3 4" key="2">
    <citation type="journal article" date="2024" name="Int. J. Syst. Evol. Microbiol.">
        <title>Promethearchaeum syntrophicum gen. nov., sp. nov., an anaerobic, obligately syntrophic archaeon, the first isolate of the lineage 'Asgard' archaea, and proposal of the new archaeal phylum Promethearchaeota phyl. nov. and kingdom Promethearchaeati regn. nov.</title>
        <authorList>
            <person name="Imachi H."/>
            <person name="Nobu M.K."/>
            <person name="Kato S."/>
            <person name="Takaki Y."/>
            <person name="Miyazaki M."/>
            <person name="Miyata M."/>
            <person name="Ogawara M."/>
            <person name="Saito Y."/>
            <person name="Sakai S."/>
            <person name="Tahara Y.O."/>
            <person name="Takano Y."/>
            <person name="Tasumi E."/>
            <person name="Uematsu K."/>
            <person name="Yoshimura T."/>
            <person name="Itoh T."/>
            <person name="Ohkuma M."/>
            <person name="Takai K."/>
        </authorList>
    </citation>
    <scope>NUCLEOTIDE SEQUENCE [LARGE SCALE GENOMIC DNA]</scope>
    <source>
        <strain evidence="3 4">MK-D1</strain>
    </source>
</reference>
<dbReference type="InterPro" id="IPR000462">
    <property type="entry name" value="CDP-OH_P_trans"/>
</dbReference>
<dbReference type="AlphaFoldDB" id="A0A5B9DAH1"/>
<keyword evidence="1 2" id="KW-0808">Transferase</keyword>
<dbReference type="Pfam" id="PF01066">
    <property type="entry name" value="CDP-OH_P_transf"/>
    <property type="match status" value="1"/>
</dbReference>
<dbReference type="KEGG" id="psyt:DSAG12_01829"/>